<keyword evidence="3" id="KW-0378">Hydrolase</keyword>
<feature type="region of interest" description="Disordered" evidence="6">
    <location>
        <begin position="544"/>
        <end position="584"/>
    </location>
</feature>
<feature type="compositionally biased region" description="Polar residues" evidence="6">
    <location>
        <begin position="602"/>
        <end position="626"/>
    </location>
</feature>
<gene>
    <name evidence="9" type="ORF">EEDITHA_LOCUS21951</name>
</gene>
<dbReference type="Pfam" id="PF20811">
    <property type="entry name" value="PARG_cat_N"/>
    <property type="match status" value="1"/>
</dbReference>
<sequence>MSNCEWRGVSISQIIGSDTPWGAPEFPLVQPAHNHSVLYHIPASGAQLDRPPKPQVGKDKWDQDHVRMPFSSHSLYPVENSAGETKLKRRWDMIQNALNRPIRNSKELANAILSYNTKFKNKWRFASLHELFEEHLEAEEAQYFFDVTLPDIVKLALSLPKLIQSPIPLLKQNKNHSVSLSQQQVSSLLANAFFCTFPRRNTTKRDSEYSSYPHINFNVLYECSPSDSIMEKLKCICYYFRRVCTKVPAGALTVSRRGRARGAAQWARSAAPLATLRAHVAAAGTIEDAHGLIQVDFANKFLGGGVLGYGCVQEEIRFMICPELLITMLFTEVLRPNEALMIIGCEQYSKYTGYGHSFQWAGEHADRTPYDCSGRRRCAVLAIDAAPSRGLAHEYRLEAVTRELNKAWVGFSFYTGDDPGPHFPGVATGNWGCGAFGGSVPLKVLIQMMALTEAGRPMAYYTFGDVKLRDDIIHVYELLVKHNVTVGQLYELINKFCKGDIEKTNIFTYLEQTLENKVSSSKPQPMDGGETEDTIPLSVVEDFNRSPDMFTPDDEDEIEDSKQVVPTATEKNPSISEQEVADNTKTSLTSRLFDEMEKLDNDSGQLNLNSPQKSIFVQKSESSQSAMEVEEKLQTDLSSNDKKKLARKITDYFSKKPL</sequence>
<dbReference type="Pfam" id="PF05028">
    <property type="entry name" value="PARG_cat_C"/>
    <property type="match status" value="1"/>
</dbReference>
<dbReference type="AlphaFoldDB" id="A0AAU9V7E2"/>
<feature type="binding site" evidence="5">
    <location>
        <position position="313"/>
    </location>
    <ligand>
        <name>substrate</name>
    </ligand>
</feature>
<feature type="active site" evidence="4">
    <location>
        <position position="296"/>
    </location>
</feature>
<evidence type="ECO:0000256" key="2">
    <source>
        <dbReference type="ARBA" id="ARBA00012255"/>
    </source>
</evidence>
<comment type="similarity">
    <text evidence="1">Belongs to the poly(ADP-ribose) glycohydrolase family.</text>
</comment>
<reference evidence="9" key="1">
    <citation type="submission" date="2022-03" db="EMBL/GenBank/DDBJ databases">
        <authorList>
            <person name="Tunstrom K."/>
        </authorList>
    </citation>
    <scope>NUCLEOTIDE SEQUENCE</scope>
</reference>
<dbReference type="InterPro" id="IPR046372">
    <property type="entry name" value="PARG_cat_C"/>
</dbReference>
<dbReference type="GO" id="GO:0005975">
    <property type="term" value="P:carbohydrate metabolic process"/>
    <property type="evidence" value="ECO:0007669"/>
    <property type="project" value="InterPro"/>
</dbReference>
<evidence type="ECO:0000313" key="10">
    <source>
        <dbReference type="Proteomes" id="UP001153954"/>
    </source>
</evidence>
<dbReference type="EC" id="3.2.1.143" evidence="2"/>
<dbReference type="PANTHER" id="PTHR12837">
    <property type="entry name" value="POLY ADP-RIBOSE GLYCOHYDROLASE"/>
    <property type="match status" value="1"/>
</dbReference>
<dbReference type="GO" id="GO:0004649">
    <property type="term" value="F:poly(ADP-ribose) glycohydrolase activity"/>
    <property type="evidence" value="ECO:0007669"/>
    <property type="project" value="UniProtKB-EC"/>
</dbReference>
<dbReference type="Proteomes" id="UP001153954">
    <property type="component" value="Unassembled WGS sequence"/>
</dbReference>
<evidence type="ECO:0000256" key="4">
    <source>
        <dbReference type="PIRSR" id="PIRSR607724-1"/>
    </source>
</evidence>
<keyword evidence="10" id="KW-1185">Reference proteome</keyword>
<feature type="binding site" evidence="5">
    <location>
        <position position="354"/>
    </location>
    <ligand>
        <name>substrate</name>
    </ligand>
</feature>
<evidence type="ECO:0000256" key="5">
    <source>
        <dbReference type="PIRSR" id="PIRSR607724-2"/>
    </source>
</evidence>
<dbReference type="InterPro" id="IPR048362">
    <property type="entry name" value="PARG_helical"/>
</dbReference>
<feature type="binding site" evidence="5">
    <location>
        <position position="299"/>
    </location>
    <ligand>
        <name>substrate</name>
    </ligand>
</feature>
<evidence type="ECO:0000259" key="7">
    <source>
        <dbReference type="Pfam" id="PF05028"/>
    </source>
</evidence>
<dbReference type="GO" id="GO:0006282">
    <property type="term" value="P:regulation of DNA repair"/>
    <property type="evidence" value="ECO:0007669"/>
    <property type="project" value="InterPro"/>
</dbReference>
<evidence type="ECO:0000256" key="6">
    <source>
        <dbReference type="SAM" id="MobiDB-lite"/>
    </source>
</evidence>
<feature type="active site" evidence="4">
    <location>
        <position position="315"/>
    </location>
</feature>
<proteinExistence type="inferred from homology"/>
<feature type="active site" evidence="4">
    <location>
        <position position="314"/>
    </location>
</feature>
<dbReference type="EMBL" id="CAKOGL010000031">
    <property type="protein sequence ID" value="CAH2107975.1"/>
    <property type="molecule type" value="Genomic_DNA"/>
</dbReference>
<accession>A0AAU9V7E2</accession>
<dbReference type="GO" id="GO:0005634">
    <property type="term" value="C:nucleus"/>
    <property type="evidence" value="ECO:0007669"/>
    <property type="project" value="TreeGrafter"/>
</dbReference>
<feature type="domain" description="PARG catalytic Macro" evidence="7">
    <location>
        <begin position="264"/>
        <end position="469"/>
    </location>
</feature>
<evidence type="ECO:0000256" key="1">
    <source>
        <dbReference type="ARBA" id="ARBA00009545"/>
    </source>
</evidence>
<feature type="region of interest" description="Disordered" evidence="6">
    <location>
        <begin position="599"/>
        <end position="642"/>
    </location>
</feature>
<evidence type="ECO:0000256" key="3">
    <source>
        <dbReference type="ARBA" id="ARBA00022801"/>
    </source>
</evidence>
<comment type="caution">
    <text evidence="9">The sequence shown here is derived from an EMBL/GenBank/DDBJ whole genome shotgun (WGS) entry which is preliminary data.</text>
</comment>
<feature type="compositionally biased region" description="Basic and acidic residues" evidence="6">
    <location>
        <begin position="629"/>
        <end position="642"/>
    </location>
</feature>
<feature type="domain" description="PARG helical" evidence="8">
    <location>
        <begin position="137"/>
        <end position="256"/>
    </location>
</feature>
<dbReference type="PANTHER" id="PTHR12837:SF15">
    <property type="entry name" value="POLY(ADP-RIBOSE) GLYCOHYDROLASE"/>
    <property type="match status" value="1"/>
</dbReference>
<evidence type="ECO:0000313" key="9">
    <source>
        <dbReference type="EMBL" id="CAH2107975.1"/>
    </source>
</evidence>
<name>A0AAU9V7E2_EUPED</name>
<dbReference type="GO" id="GO:0005737">
    <property type="term" value="C:cytoplasm"/>
    <property type="evidence" value="ECO:0007669"/>
    <property type="project" value="TreeGrafter"/>
</dbReference>
<dbReference type="GO" id="GO:0009225">
    <property type="term" value="P:nucleotide-sugar metabolic process"/>
    <property type="evidence" value="ECO:0007669"/>
    <property type="project" value="TreeGrafter"/>
</dbReference>
<dbReference type="InterPro" id="IPR007724">
    <property type="entry name" value="Poly_GlycHdrlase"/>
</dbReference>
<dbReference type="GO" id="GO:1990966">
    <property type="term" value="P:ATP generation from poly-ADP-D-ribose"/>
    <property type="evidence" value="ECO:0007669"/>
    <property type="project" value="TreeGrafter"/>
</dbReference>
<feature type="compositionally biased region" description="Polar residues" evidence="6">
    <location>
        <begin position="564"/>
        <end position="584"/>
    </location>
</feature>
<protein>
    <recommendedName>
        <fullName evidence="2">poly(ADP-ribose) glycohydrolase</fullName>
        <ecNumber evidence="2">3.2.1.143</ecNumber>
    </recommendedName>
</protein>
<evidence type="ECO:0000259" key="8">
    <source>
        <dbReference type="Pfam" id="PF20811"/>
    </source>
</evidence>
<organism evidence="9 10">
    <name type="scientific">Euphydryas editha</name>
    <name type="common">Edith's checkerspot</name>
    <dbReference type="NCBI Taxonomy" id="104508"/>
    <lineage>
        <taxon>Eukaryota</taxon>
        <taxon>Metazoa</taxon>
        <taxon>Ecdysozoa</taxon>
        <taxon>Arthropoda</taxon>
        <taxon>Hexapoda</taxon>
        <taxon>Insecta</taxon>
        <taxon>Pterygota</taxon>
        <taxon>Neoptera</taxon>
        <taxon>Endopterygota</taxon>
        <taxon>Lepidoptera</taxon>
        <taxon>Glossata</taxon>
        <taxon>Ditrysia</taxon>
        <taxon>Papilionoidea</taxon>
        <taxon>Nymphalidae</taxon>
        <taxon>Nymphalinae</taxon>
        <taxon>Euphydryas</taxon>
    </lineage>
</organism>